<protein>
    <submittedName>
        <fullName evidence="2">Peptidase G1</fullName>
    </submittedName>
</protein>
<dbReference type="InterPro" id="IPR013320">
    <property type="entry name" value="ConA-like_dom_sf"/>
</dbReference>
<dbReference type="GO" id="GO:0006508">
    <property type="term" value="P:proteolysis"/>
    <property type="evidence" value="ECO:0007669"/>
    <property type="project" value="InterPro"/>
</dbReference>
<name>A0A8I2YSC7_9AGAM</name>
<dbReference type="CDD" id="cd13426">
    <property type="entry name" value="Peptidase_G1"/>
    <property type="match status" value="1"/>
</dbReference>
<evidence type="ECO:0000313" key="3">
    <source>
        <dbReference type="Proteomes" id="UP000683000"/>
    </source>
</evidence>
<dbReference type="InterPro" id="IPR000250">
    <property type="entry name" value="Peptidase_G1"/>
</dbReference>
<proteinExistence type="predicted"/>
<comment type="caution">
    <text evidence="2">The sequence shown here is derived from an EMBL/GenBank/DDBJ whole genome shotgun (WGS) entry which is preliminary data.</text>
</comment>
<dbReference type="Pfam" id="PF01828">
    <property type="entry name" value="Peptidase_A4"/>
    <property type="match status" value="1"/>
</dbReference>
<keyword evidence="3" id="KW-1185">Reference proteome</keyword>
<reference evidence="2" key="1">
    <citation type="submission" date="2021-03" db="EMBL/GenBank/DDBJ databases">
        <title>Evolutionary innovations through gain and loss of genes in the ectomycorrhizal Boletales.</title>
        <authorList>
            <person name="Wu G."/>
            <person name="Miyauchi S."/>
            <person name="Morin E."/>
            <person name="Yang Z.-L."/>
            <person name="Xu J."/>
            <person name="Martin F.M."/>
        </authorList>
    </citation>
    <scope>NUCLEOTIDE SEQUENCE</scope>
    <source>
        <strain evidence="2">BR01</strain>
    </source>
</reference>
<feature type="chain" id="PRO_5034339862" evidence="1">
    <location>
        <begin position="20"/>
        <end position="230"/>
    </location>
</feature>
<sequence>MRLNCALVSSFLFVSAVLAAEFGEFGGVMYGWNSPEKVVTYARGRFTVPYPEVGVNSGFVIGVGLDGHKTCMASLSAGIRVMITEHKVNIEAWSEFAPNVPNWNPQFTVSSGDILEVTVNVVGFNLTDGHFSIENISTGQKWSEDITSHELPLCKGNAYWGVAIVPGGQSPFANFNQVTFTNTLIKLGFSDPGQQPRDTLSLLKINQNDHDYTSVNIVLESYDILVTYIG</sequence>
<gene>
    <name evidence="2" type="ORF">JVT61DRAFT_1309</name>
</gene>
<dbReference type="EMBL" id="JAGFBS010000010">
    <property type="protein sequence ID" value="KAG6377249.1"/>
    <property type="molecule type" value="Genomic_DNA"/>
</dbReference>
<dbReference type="PANTHER" id="PTHR37536:SF1">
    <property type="entry name" value="ASPERGILLOPEPSIN, PUTAITVE (AFU_ORTHOLOGUE AFUA_7G01200)"/>
    <property type="match status" value="1"/>
</dbReference>
<dbReference type="InterPro" id="IPR038656">
    <property type="entry name" value="Peptidase_G1_sf"/>
</dbReference>
<dbReference type="OrthoDB" id="2963740at2759"/>
<dbReference type="GO" id="GO:0070007">
    <property type="term" value="F:glutamic-type endopeptidase activity"/>
    <property type="evidence" value="ECO:0007669"/>
    <property type="project" value="InterPro"/>
</dbReference>
<evidence type="ECO:0000313" key="2">
    <source>
        <dbReference type="EMBL" id="KAG6377249.1"/>
    </source>
</evidence>
<feature type="signal peptide" evidence="1">
    <location>
        <begin position="1"/>
        <end position="19"/>
    </location>
</feature>
<keyword evidence="1" id="KW-0732">Signal</keyword>
<dbReference type="SUPFAM" id="SSF49899">
    <property type="entry name" value="Concanavalin A-like lectins/glucanases"/>
    <property type="match status" value="1"/>
</dbReference>
<evidence type="ECO:0000256" key="1">
    <source>
        <dbReference type="SAM" id="SignalP"/>
    </source>
</evidence>
<organism evidence="2 3">
    <name type="scientific">Boletus reticuloceps</name>
    <dbReference type="NCBI Taxonomy" id="495285"/>
    <lineage>
        <taxon>Eukaryota</taxon>
        <taxon>Fungi</taxon>
        <taxon>Dikarya</taxon>
        <taxon>Basidiomycota</taxon>
        <taxon>Agaricomycotina</taxon>
        <taxon>Agaricomycetes</taxon>
        <taxon>Agaricomycetidae</taxon>
        <taxon>Boletales</taxon>
        <taxon>Boletineae</taxon>
        <taxon>Boletaceae</taxon>
        <taxon>Boletoideae</taxon>
        <taxon>Boletus</taxon>
    </lineage>
</organism>
<dbReference type="PANTHER" id="PTHR37536">
    <property type="entry name" value="PUTATIVE (AFU_ORTHOLOGUE AFUA_3G02970)-RELATED"/>
    <property type="match status" value="1"/>
</dbReference>
<accession>A0A8I2YSC7</accession>
<dbReference type="AlphaFoldDB" id="A0A8I2YSC7"/>
<dbReference type="Proteomes" id="UP000683000">
    <property type="component" value="Unassembled WGS sequence"/>
</dbReference>
<dbReference type="Gene3D" id="2.60.120.700">
    <property type="entry name" value="Peptidase G1"/>
    <property type="match status" value="1"/>
</dbReference>